<dbReference type="EMBL" id="CAXIEN010000320">
    <property type="protein sequence ID" value="CAL1293129.1"/>
    <property type="molecule type" value="Genomic_DNA"/>
</dbReference>
<evidence type="ECO:0000313" key="2">
    <source>
        <dbReference type="Proteomes" id="UP001497382"/>
    </source>
</evidence>
<proteinExistence type="predicted"/>
<accession>A0AAV2BBY5</accession>
<dbReference type="AlphaFoldDB" id="A0AAV2BBY5"/>
<gene>
    <name evidence="1" type="ORF">LARSCL_LOCUS18029</name>
</gene>
<keyword evidence="2" id="KW-1185">Reference proteome</keyword>
<evidence type="ECO:0000313" key="1">
    <source>
        <dbReference type="EMBL" id="CAL1293129.1"/>
    </source>
</evidence>
<reference evidence="1 2" key="1">
    <citation type="submission" date="2024-04" db="EMBL/GenBank/DDBJ databases">
        <authorList>
            <person name="Rising A."/>
            <person name="Reimegard J."/>
            <person name="Sonavane S."/>
            <person name="Akerstrom W."/>
            <person name="Nylinder S."/>
            <person name="Hedman E."/>
            <person name="Kallberg Y."/>
        </authorList>
    </citation>
    <scope>NUCLEOTIDE SEQUENCE [LARGE SCALE GENOMIC DNA]</scope>
</reference>
<feature type="non-terminal residue" evidence="1">
    <location>
        <position position="1"/>
    </location>
</feature>
<organism evidence="1 2">
    <name type="scientific">Larinioides sclopetarius</name>
    <dbReference type="NCBI Taxonomy" id="280406"/>
    <lineage>
        <taxon>Eukaryota</taxon>
        <taxon>Metazoa</taxon>
        <taxon>Ecdysozoa</taxon>
        <taxon>Arthropoda</taxon>
        <taxon>Chelicerata</taxon>
        <taxon>Arachnida</taxon>
        <taxon>Araneae</taxon>
        <taxon>Araneomorphae</taxon>
        <taxon>Entelegynae</taxon>
        <taxon>Araneoidea</taxon>
        <taxon>Araneidae</taxon>
        <taxon>Larinioides</taxon>
    </lineage>
</organism>
<comment type="caution">
    <text evidence="1">The sequence shown here is derived from an EMBL/GenBank/DDBJ whole genome shotgun (WGS) entry which is preliminary data.</text>
</comment>
<protein>
    <submittedName>
        <fullName evidence="1">Uncharacterized protein</fullName>
    </submittedName>
</protein>
<name>A0AAV2BBY5_9ARAC</name>
<sequence>YFLCAFWKYRFKHIYIFLKFETLNLNRYDLFLKKKTEAQYLEARS</sequence>
<dbReference type="Proteomes" id="UP001497382">
    <property type="component" value="Unassembled WGS sequence"/>
</dbReference>